<dbReference type="Proteomes" id="UP000325030">
    <property type="component" value="Chromosome"/>
</dbReference>
<sequence>MAMEVRINDKLFDILSTQMKILFYIGDLKQCTLSELREVTKSSWSTINKIVPELQKDGLIEIVEEKTSVGSVKKIVRLTKKGSAIFDKIIELNNLLNSFDK</sequence>
<dbReference type="EMBL" id="AP018930">
    <property type="protein sequence ID" value="BBG27288.1"/>
    <property type="molecule type" value="Genomic_DNA"/>
</dbReference>
<evidence type="ECO:0000313" key="1">
    <source>
        <dbReference type="EMBL" id="BBG27288.1"/>
    </source>
</evidence>
<dbReference type="Gene3D" id="1.10.10.10">
    <property type="entry name" value="Winged helix-like DNA-binding domain superfamily/Winged helix DNA-binding domain"/>
    <property type="match status" value="1"/>
</dbReference>
<accession>A0A510E5G6</accession>
<protein>
    <recommendedName>
        <fullName evidence="3">HTH marR-type domain-containing protein</fullName>
    </recommendedName>
</protein>
<evidence type="ECO:0000313" key="2">
    <source>
        <dbReference type="Proteomes" id="UP000325030"/>
    </source>
</evidence>
<evidence type="ECO:0008006" key="3">
    <source>
        <dbReference type="Google" id="ProtNLM"/>
    </source>
</evidence>
<name>A0A510E5G6_9CREN</name>
<dbReference type="InterPro" id="IPR036388">
    <property type="entry name" value="WH-like_DNA-bd_sf"/>
</dbReference>
<gene>
    <name evidence="1" type="ORF">IC007_1833</name>
</gene>
<proteinExistence type="predicted"/>
<dbReference type="GeneID" id="41718174"/>
<organism evidence="1 2">
    <name type="scientific">Sulfuracidifex tepidarius</name>
    <dbReference type="NCBI Taxonomy" id="1294262"/>
    <lineage>
        <taxon>Archaea</taxon>
        <taxon>Thermoproteota</taxon>
        <taxon>Thermoprotei</taxon>
        <taxon>Sulfolobales</taxon>
        <taxon>Sulfolobaceae</taxon>
        <taxon>Sulfuracidifex</taxon>
    </lineage>
</organism>
<reference evidence="2" key="1">
    <citation type="submission" date="2018-09" db="EMBL/GenBank/DDBJ databases">
        <title>Complete Genome Sequencing of Sulfolobus sp. JCM 16834.</title>
        <authorList>
            <person name="Kato S."/>
            <person name="Itoh T."/>
            <person name="Ohkuma M."/>
        </authorList>
    </citation>
    <scope>NUCLEOTIDE SEQUENCE [LARGE SCALE GENOMIC DNA]</scope>
    <source>
        <strain evidence="2">IC-007</strain>
    </source>
</reference>
<dbReference type="InterPro" id="IPR036390">
    <property type="entry name" value="WH_DNA-bd_sf"/>
</dbReference>
<dbReference type="SUPFAM" id="SSF46785">
    <property type="entry name" value="Winged helix' DNA-binding domain"/>
    <property type="match status" value="1"/>
</dbReference>
<dbReference type="RefSeq" id="WP_232515980.1">
    <property type="nucleotide sequence ID" value="NZ_AP018930.1"/>
</dbReference>
<dbReference type="Pfam" id="PF13412">
    <property type="entry name" value="HTH_24"/>
    <property type="match status" value="1"/>
</dbReference>
<dbReference type="AlphaFoldDB" id="A0A510E5G6"/>